<accession>A0A0N8W0T2</accession>
<dbReference type="EMBL" id="LKEV01000001">
    <property type="protein sequence ID" value="KQB87570.1"/>
    <property type="molecule type" value="Genomic_DNA"/>
</dbReference>
<comment type="caution">
    <text evidence="16">The sequence shown here is derived from an EMBL/GenBank/DDBJ whole genome shotgun (WGS) entry which is preliminary data.</text>
</comment>
<evidence type="ECO:0000259" key="14">
    <source>
        <dbReference type="PROSITE" id="PS51198"/>
    </source>
</evidence>
<keyword evidence="6 12" id="KW-0067">ATP-binding</keyword>
<dbReference type="PATRIC" id="fig|1544413.3.peg.634"/>
<dbReference type="Gene3D" id="1.10.486.10">
    <property type="entry name" value="PCRA, domain 4"/>
    <property type="match status" value="2"/>
</dbReference>
<dbReference type="GO" id="GO:0005829">
    <property type="term" value="C:cytosol"/>
    <property type="evidence" value="ECO:0007669"/>
    <property type="project" value="TreeGrafter"/>
</dbReference>
<dbReference type="PANTHER" id="PTHR11070">
    <property type="entry name" value="UVRD / RECB / PCRA DNA HELICASE FAMILY MEMBER"/>
    <property type="match status" value="1"/>
</dbReference>
<keyword evidence="5 12" id="KW-0347">Helicase</keyword>
<dbReference type="InterPro" id="IPR010997">
    <property type="entry name" value="HRDC-like_sf"/>
</dbReference>
<keyword evidence="2 12" id="KW-0547">Nucleotide-binding</keyword>
<evidence type="ECO:0000256" key="4">
    <source>
        <dbReference type="ARBA" id="ARBA00022801"/>
    </source>
</evidence>
<dbReference type="GO" id="GO:0003677">
    <property type="term" value="F:DNA binding"/>
    <property type="evidence" value="ECO:0007669"/>
    <property type="project" value="InterPro"/>
</dbReference>
<gene>
    <name evidence="16" type="primary">uvrD2</name>
    <name evidence="16" type="ORF">Clow_00629</name>
</gene>
<evidence type="ECO:0000256" key="1">
    <source>
        <dbReference type="ARBA" id="ARBA00009922"/>
    </source>
</evidence>
<evidence type="ECO:0000256" key="10">
    <source>
        <dbReference type="ARBA" id="ARBA00034808"/>
    </source>
</evidence>
<dbReference type="InterPro" id="IPR027417">
    <property type="entry name" value="P-loop_NTPase"/>
</dbReference>
<dbReference type="Pfam" id="PF13361">
    <property type="entry name" value="UvrD_C"/>
    <property type="match status" value="2"/>
</dbReference>
<dbReference type="OrthoDB" id="9806690at2"/>
<dbReference type="SUPFAM" id="SSF47819">
    <property type="entry name" value="HRDC-like"/>
    <property type="match status" value="1"/>
</dbReference>
<dbReference type="PROSITE" id="PS50967">
    <property type="entry name" value="HRDC"/>
    <property type="match status" value="1"/>
</dbReference>
<dbReference type="GO" id="GO:0043138">
    <property type="term" value="F:3'-5' DNA helicase activity"/>
    <property type="evidence" value="ECO:0007669"/>
    <property type="project" value="UniProtKB-EC"/>
</dbReference>
<dbReference type="Pfam" id="PF00570">
    <property type="entry name" value="HRDC"/>
    <property type="match status" value="1"/>
</dbReference>
<dbReference type="FunFam" id="3.40.50.300:FF:001181">
    <property type="entry name" value="DNA helicase"/>
    <property type="match status" value="1"/>
</dbReference>
<organism evidence="16 17">
    <name type="scientific">Corynebacterium lowii</name>
    <dbReference type="NCBI Taxonomy" id="1544413"/>
    <lineage>
        <taxon>Bacteria</taxon>
        <taxon>Bacillati</taxon>
        <taxon>Actinomycetota</taxon>
        <taxon>Actinomycetes</taxon>
        <taxon>Mycobacteriales</taxon>
        <taxon>Corynebacteriaceae</taxon>
        <taxon>Corynebacterium</taxon>
    </lineage>
</organism>
<dbReference type="InterPro" id="IPR014016">
    <property type="entry name" value="UvrD-like_ATP-bd"/>
</dbReference>
<evidence type="ECO:0000256" key="6">
    <source>
        <dbReference type="ARBA" id="ARBA00022840"/>
    </source>
</evidence>
<dbReference type="AlphaFoldDB" id="A0A0N8W0T2"/>
<proteinExistence type="inferred from homology"/>
<dbReference type="GO" id="GO:0033202">
    <property type="term" value="C:DNA helicase complex"/>
    <property type="evidence" value="ECO:0007669"/>
    <property type="project" value="TreeGrafter"/>
</dbReference>
<evidence type="ECO:0000256" key="3">
    <source>
        <dbReference type="ARBA" id="ARBA00022763"/>
    </source>
</evidence>
<dbReference type="PROSITE" id="PS51198">
    <property type="entry name" value="UVRD_HELICASE_ATP_BIND"/>
    <property type="match status" value="1"/>
</dbReference>
<dbReference type="CDD" id="cd17932">
    <property type="entry name" value="DEXQc_UvrD"/>
    <property type="match status" value="1"/>
</dbReference>
<dbReference type="SMART" id="SM00341">
    <property type="entry name" value="HRDC"/>
    <property type="match status" value="1"/>
</dbReference>
<dbReference type="InterPro" id="IPR014017">
    <property type="entry name" value="DNA_helicase_UvrD-like_C"/>
</dbReference>
<dbReference type="STRING" id="1544413.Clow_00629"/>
<name>A0A0N8W0T2_9CORY</name>
<sequence>MSQSALNLADLDEDQRVAATAPRGPVCILAGAGTGKTRTITYRMAHLIGQGFVAPQRVLAVTFTSRAAGEMRDRLNHMGIGGVQSLTFHAAALRQLRYFWPQVAGDLPWKLLDNKFPLIGRAARGAGVEPTTEMLRDLLGEIEWAKASLVTADEYAERIQGTHRTPPTSAQKVAEVYRRYEAAKTSHEGMLLDFDDLLLHTAGALESSQAVAEEFRERYRSFVVDEYQDVTPLQQRVLDAWLGERDDITVVGDANQTIYSFTGASPENLLRFSRRYPHATVLKLQRDYRSTPQITELANEVIDKASGRLAGTRLRLEGMRAPGPEPEYHSYADEPTEAREVAGQILTLLSRSVPASEIAVLYRINSQSAAFEQALSEAGIVYQVRGGEGFFQRAEVTQAIGQMVRAANAGDLPDLPLGALVRRILAPLGLTETEPSGAQARERWQLLGALADLSEELARDIEGLDLFGLLAELRRRADSKQPPTVQGVTLASLHAAKGLEWDAVFLVGLTENMLPISHAIKAGDHQIEEERRLFYVGITRAREHLHLSWSLARQEGGRASRKRTRFLDGVAPELDVREVPPRSTKAKRCRVCGRPLHGATEKQLGRHEDCPAGEDAAVFQGLRAWRSALAKEMQKPPYIVFTDATLVAIAEALPATEEELLDISGVGPVKVESFGTSLLETLDAYR</sequence>
<dbReference type="PROSITE" id="PS51217">
    <property type="entry name" value="UVRD_HELICASE_CTER"/>
    <property type="match status" value="1"/>
</dbReference>
<evidence type="ECO:0000256" key="5">
    <source>
        <dbReference type="ARBA" id="ARBA00022806"/>
    </source>
</evidence>
<evidence type="ECO:0000256" key="7">
    <source>
        <dbReference type="ARBA" id="ARBA00023204"/>
    </source>
</evidence>
<dbReference type="InterPro" id="IPR044876">
    <property type="entry name" value="HRDC_dom_sf"/>
</dbReference>
<evidence type="ECO:0000259" key="15">
    <source>
        <dbReference type="PROSITE" id="PS51217"/>
    </source>
</evidence>
<dbReference type="CDD" id="cd18807">
    <property type="entry name" value="SF1_C_UvrD"/>
    <property type="match status" value="1"/>
</dbReference>
<dbReference type="EC" id="5.6.2.4" evidence="10"/>
<keyword evidence="7" id="KW-0234">DNA repair</keyword>
<dbReference type="Gene3D" id="3.40.50.300">
    <property type="entry name" value="P-loop containing nucleotide triphosphate hydrolases"/>
    <property type="match status" value="3"/>
</dbReference>
<evidence type="ECO:0000313" key="17">
    <source>
        <dbReference type="Proteomes" id="UP000050488"/>
    </source>
</evidence>
<dbReference type="Proteomes" id="UP000050488">
    <property type="component" value="Unassembled WGS sequence"/>
</dbReference>
<feature type="domain" description="HRDC" evidence="13">
    <location>
        <begin position="612"/>
        <end position="686"/>
    </location>
</feature>
<dbReference type="InterPro" id="IPR013986">
    <property type="entry name" value="DExx_box_DNA_helicase_dom_sf"/>
</dbReference>
<evidence type="ECO:0000259" key="13">
    <source>
        <dbReference type="PROSITE" id="PS50967"/>
    </source>
</evidence>
<dbReference type="PANTHER" id="PTHR11070:SF69">
    <property type="entry name" value="ATP-DEPENDENT DNA HELICASE UVRD2"/>
    <property type="match status" value="1"/>
</dbReference>
<comment type="catalytic activity">
    <reaction evidence="11">
        <text>ATP + H2O = ADP + phosphate + H(+)</text>
        <dbReference type="Rhea" id="RHEA:13065"/>
        <dbReference type="ChEBI" id="CHEBI:15377"/>
        <dbReference type="ChEBI" id="CHEBI:15378"/>
        <dbReference type="ChEBI" id="CHEBI:30616"/>
        <dbReference type="ChEBI" id="CHEBI:43474"/>
        <dbReference type="ChEBI" id="CHEBI:456216"/>
        <dbReference type="EC" id="5.6.2.4"/>
    </reaction>
</comment>
<dbReference type="SUPFAM" id="SSF52540">
    <property type="entry name" value="P-loop containing nucleoside triphosphate hydrolases"/>
    <property type="match status" value="1"/>
</dbReference>
<feature type="binding site" evidence="12">
    <location>
        <begin position="30"/>
        <end position="37"/>
    </location>
    <ligand>
        <name>ATP</name>
        <dbReference type="ChEBI" id="CHEBI:30616"/>
    </ligand>
</feature>
<evidence type="ECO:0000256" key="9">
    <source>
        <dbReference type="ARBA" id="ARBA00034617"/>
    </source>
</evidence>
<dbReference type="InterPro" id="IPR002121">
    <property type="entry name" value="HRDC_dom"/>
</dbReference>
<comment type="catalytic activity">
    <reaction evidence="9">
        <text>Couples ATP hydrolysis with the unwinding of duplex DNA by translocating in the 3'-5' direction.</text>
        <dbReference type="EC" id="5.6.2.4"/>
    </reaction>
</comment>
<dbReference type="Gene3D" id="1.10.150.80">
    <property type="entry name" value="HRDC domain"/>
    <property type="match status" value="1"/>
</dbReference>
<evidence type="ECO:0000313" key="16">
    <source>
        <dbReference type="EMBL" id="KQB87570.1"/>
    </source>
</evidence>
<evidence type="ECO:0000256" key="12">
    <source>
        <dbReference type="PROSITE-ProRule" id="PRU00560"/>
    </source>
</evidence>
<dbReference type="GO" id="GO:0016887">
    <property type="term" value="F:ATP hydrolysis activity"/>
    <property type="evidence" value="ECO:0007669"/>
    <property type="project" value="RHEA"/>
</dbReference>
<protein>
    <recommendedName>
        <fullName evidence="10">DNA 3'-5' helicase</fullName>
        <ecNumber evidence="10">5.6.2.4</ecNumber>
    </recommendedName>
</protein>
<keyword evidence="17" id="KW-1185">Reference proteome</keyword>
<evidence type="ECO:0000256" key="2">
    <source>
        <dbReference type="ARBA" id="ARBA00022741"/>
    </source>
</evidence>
<comment type="similarity">
    <text evidence="1">Belongs to the helicase family. UvrD subfamily.</text>
</comment>
<keyword evidence="4 12" id="KW-0378">Hydrolase</keyword>
<keyword evidence="3" id="KW-0227">DNA damage</keyword>
<dbReference type="Pfam" id="PF00580">
    <property type="entry name" value="UvrD-helicase"/>
    <property type="match status" value="1"/>
</dbReference>
<dbReference type="Gene3D" id="1.10.10.160">
    <property type="match status" value="1"/>
</dbReference>
<dbReference type="InterPro" id="IPR000212">
    <property type="entry name" value="DNA_helicase_UvrD/REP"/>
</dbReference>
<dbReference type="GO" id="GO:0000725">
    <property type="term" value="P:recombinational repair"/>
    <property type="evidence" value="ECO:0007669"/>
    <property type="project" value="TreeGrafter"/>
</dbReference>
<evidence type="ECO:0000256" key="8">
    <source>
        <dbReference type="ARBA" id="ARBA00023235"/>
    </source>
</evidence>
<dbReference type="RefSeq" id="WP_055176032.1">
    <property type="nucleotide sequence ID" value="NZ_JAUSQY010000001.1"/>
</dbReference>
<evidence type="ECO:0000256" key="11">
    <source>
        <dbReference type="ARBA" id="ARBA00048988"/>
    </source>
</evidence>
<feature type="domain" description="UvrD-like helicase C-terminal" evidence="15">
    <location>
        <begin position="292"/>
        <end position="543"/>
    </location>
</feature>
<dbReference type="GO" id="GO:0005524">
    <property type="term" value="F:ATP binding"/>
    <property type="evidence" value="ECO:0007669"/>
    <property type="project" value="UniProtKB-UniRule"/>
</dbReference>
<feature type="domain" description="UvrD-like helicase ATP-binding" evidence="14">
    <location>
        <begin position="9"/>
        <end position="291"/>
    </location>
</feature>
<reference evidence="16 17" key="1">
    <citation type="submission" date="2015-10" db="EMBL/GenBank/DDBJ databases">
        <title>Corynebacteirum lowii and Corynebacterium oculi species nova, derived from human clinical disease and and emended description of Corynebacterium mastiditis.</title>
        <authorList>
            <person name="Bernard K."/>
            <person name="Pacheco A.L."/>
            <person name="Mcdougall C."/>
            <person name="Burtx T."/>
            <person name="Weibe D."/>
            <person name="Tyler S."/>
            <person name="Olson A.B."/>
            <person name="Cnockaert M."/>
            <person name="Eguchi H."/>
            <person name="Kuwahara T."/>
            <person name="Nakayama-Imaohji H."/>
            <person name="Boudewijins M."/>
            <person name="Van Hoecke F."/>
            <person name="Bernier A.-M."/>
            <person name="Vandamme P."/>
        </authorList>
    </citation>
    <scope>NUCLEOTIDE SEQUENCE [LARGE SCALE GENOMIC DNA]</scope>
    <source>
        <strain evidence="16 17">NML 130206</strain>
    </source>
</reference>
<keyword evidence="8" id="KW-0413">Isomerase</keyword>